<dbReference type="GO" id="GO:0006740">
    <property type="term" value="P:NADPH regeneration"/>
    <property type="evidence" value="ECO:0007669"/>
    <property type="project" value="TreeGrafter"/>
</dbReference>
<evidence type="ECO:0000259" key="3">
    <source>
        <dbReference type="Pfam" id="PF01408"/>
    </source>
</evidence>
<keyword evidence="2" id="KW-0560">Oxidoreductase</keyword>
<dbReference type="GO" id="GO:0016491">
    <property type="term" value="F:oxidoreductase activity"/>
    <property type="evidence" value="ECO:0007669"/>
    <property type="project" value="UniProtKB-KW"/>
</dbReference>
<dbReference type="SUPFAM" id="SSF51735">
    <property type="entry name" value="NAD(P)-binding Rossmann-fold domains"/>
    <property type="match status" value="1"/>
</dbReference>
<comment type="similarity">
    <text evidence="1">Belongs to the Gfo/Idh/MocA family.</text>
</comment>
<dbReference type="InterPro" id="IPR055170">
    <property type="entry name" value="GFO_IDH_MocA-like_dom"/>
</dbReference>
<feature type="domain" description="Gfo/Idh/MocA-like oxidoreductase N-terminal" evidence="3">
    <location>
        <begin position="14"/>
        <end position="132"/>
    </location>
</feature>
<gene>
    <name evidence="5" type="ORF">CYCCA115_LOCUS12400</name>
</gene>
<protein>
    <recommendedName>
        <fullName evidence="7">Inositol 2-dehydrogenase</fullName>
    </recommendedName>
</protein>
<proteinExistence type="inferred from homology"/>
<evidence type="ECO:0000259" key="4">
    <source>
        <dbReference type="Pfam" id="PF22725"/>
    </source>
</evidence>
<evidence type="ECO:0000256" key="2">
    <source>
        <dbReference type="ARBA" id="ARBA00023002"/>
    </source>
</evidence>
<sequence>MPPSSASTPPPEKVKVAVFGSGRMGTIRSQLLYANPKMELVGIVDTASTNNENPAQFLASSLETEAYSSLSDLVVNNTSNQLDGIVCCTPTHTHASVVQEALELETTRGMFVEKPVDESASKIKSLFEHVKKDVSRNFQLCCGFQRRFDPSYQDLLETVRSGAIGKPLNINIFFGDHPVPDLEFLKEGGGIFMDLSAHDVDFVLQVMGQNQETGITGADIVESVFASGTSSVPELDEIGVHDNATMTMKFQSGSVATIFMSRSASYGYDQRCEIFGTEGLCQVENIKETSVVLSNKDGIHQSKYLHSFPQRFEKAFGIEMDIFADVLLGQHAWPITEDDCIRVQKIADAAQESCRTGQLVHL</sequence>
<keyword evidence="6" id="KW-1185">Reference proteome</keyword>
<dbReference type="InterPro" id="IPR000683">
    <property type="entry name" value="Gfo/Idh/MocA-like_OxRdtase_N"/>
</dbReference>
<dbReference type="Pfam" id="PF22725">
    <property type="entry name" value="GFO_IDH_MocA_C3"/>
    <property type="match status" value="1"/>
</dbReference>
<dbReference type="PANTHER" id="PTHR42840:SF3">
    <property type="entry name" value="BINDING ROSSMANN FOLD OXIDOREDUCTASE, PUTATIVE (AFU_ORTHOLOGUE AFUA_2G10240)-RELATED"/>
    <property type="match status" value="1"/>
</dbReference>
<reference evidence="5" key="1">
    <citation type="submission" date="2023-08" db="EMBL/GenBank/DDBJ databases">
        <authorList>
            <person name="Audoor S."/>
            <person name="Bilcke G."/>
        </authorList>
    </citation>
    <scope>NUCLEOTIDE SEQUENCE</scope>
</reference>
<dbReference type="GO" id="GO:0005737">
    <property type="term" value="C:cytoplasm"/>
    <property type="evidence" value="ECO:0007669"/>
    <property type="project" value="TreeGrafter"/>
</dbReference>
<dbReference type="GO" id="GO:0000166">
    <property type="term" value="F:nucleotide binding"/>
    <property type="evidence" value="ECO:0007669"/>
    <property type="project" value="InterPro"/>
</dbReference>
<evidence type="ECO:0000256" key="1">
    <source>
        <dbReference type="ARBA" id="ARBA00010928"/>
    </source>
</evidence>
<dbReference type="PANTHER" id="PTHR42840">
    <property type="entry name" value="NAD(P)-BINDING ROSSMANN-FOLD SUPERFAMILY PROTEIN-RELATED"/>
    <property type="match status" value="1"/>
</dbReference>
<evidence type="ECO:0008006" key="7">
    <source>
        <dbReference type="Google" id="ProtNLM"/>
    </source>
</evidence>
<accession>A0AAD2FRT5</accession>
<dbReference type="SUPFAM" id="SSF55347">
    <property type="entry name" value="Glyceraldehyde-3-phosphate dehydrogenase-like, C-terminal domain"/>
    <property type="match status" value="1"/>
</dbReference>
<dbReference type="Gene3D" id="3.30.360.10">
    <property type="entry name" value="Dihydrodipicolinate Reductase, domain 2"/>
    <property type="match status" value="1"/>
</dbReference>
<evidence type="ECO:0000313" key="6">
    <source>
        <dbReference type="Proteomes" id="UP001295423"/>
    </source>
</evidence>
<dbReference type="Proteomes" id="UP001295423">
    <property type="component" value="Unassembled WGS sequence"/>
</dbReference>
<dbReference type="AlphaFoldDB" id="A0AAD2FRT5"/>
<comment type="caution">
    <text evidence="5">The sequence shown here is derived from an EMBL/GenBank/DDBJ whole genome shotgun (WGS) entry which is preliminary data.</text>
</comment>
<evidence type="ECO:0000313" key="5">
    <source>
        <dbReference type="EMBL" id="CAJ1950057.1"/>
    </source>
</evidence>
<dbReference type="EMBL" id="CAKOGP040001759">
    <property type="protein sequence ID" value="CAJ1950057.1"/>
    <property type="molecule type" value="Genomic_DNA"/>
</dbReference>
<dbReference type="Gene3D" id="3.40.50.720">
    <property type="entry name" value="NAD(P)-binding Rossmann-like Domain"/>
    <property type="match status" value="1"/>
</dbReference>
<dbReference type="Pfam" id="PF01408">
    <property type="entry name" value="GFO_IDH_MocA"/>
    <property type="match status" value="1"/>
</dbReference>
<name>A0AAD2FRT5_9STRA</name>
<dbReference type="InterPro" id="IPR036291">
    <property type="entry name" value="NAD(P)-bd_dom_sf"/>
</dbReference>
<organism evidence="5 6">
    <name type="scientific">Cylindrotheca closterium</name>
    <dbReference type="NCBI Taxonomy" id="2856"/>
    <lineage>
        <taxon>Eukaryota</taxon>
        <taxon>Sar</taxon>
        <taxon>Stramenopiles</taxon>
        <taxon>Ochrophyta</taxon>
        <taxon>Bacillariophyta</taxon>
        <taxon>Bacillariophyceae</taxon>
        <taxon>Bacillariophycidae</taxon>
        <taxon>Bacillariales</taxon>
        <taxon>Bacillariaceae</taxon>
        <taxon>Cylindrotheca</taxon>
    </lineage>
</organism>
<feature type="domain" description="GFO/IDH/MocA-like oxidoreductase" evidence="4">
    <location>
        <begin position="152"/>
        <end position="279"/>
    </location>
</feature>